<dbReference type="EMBL" id="FPJO01000078">
    <property type="protein sequence ID" value="SFY45474.1"/>
    <property type="molecule type" value="Genomic_DNA"/>
</dbReference>
<organism evidence="1 2">
    <name type="scientific">Streptomyces atratus</name>
    <dbReference type="NCBI Taxonomy" id="1893"/>
    <lineage>
        <taxon>Bacteria</taxon>
        <taxon>Bacillati</taxon>
        <taxon>Actinomycetota</taxon>
        <taxon>Actinomycetes</taxon>
        <taxon>Kitasatosporales</taxon>
        <taxon>Streptomycetaceae</taxon>
        <taxon>Streptomyces</taxon>
    </lineage>
</organism>
<dbReference type="Proteomes" id="UP000181909">
    <property type="component" value="Unassembled WGS sequence"/>
</dbReference>
<evidence type="ECO:0000313" key="2">
    <source>
        <dbReference type="Proteomes" id="UP000181909"/>
    </source>
</evidence>
<proteinExistence type="predicted"/>
<reference evidence="1 2" key="1">
    <citation type="submission" date="2016-11" db="EMBL/GenBank/DDBJ databases">
        <authorList>
            <person name="Jaros S."/>
            <person name="Januszkiewicz K."/>
            <person name="Wedrychowicz H."/>
        </authorList>
    </citation>
    <scope>NUCLEOTIDE SEQUENCE [LARGE SCALE GENOMIC DNA]</scope>
    <source>
        <strain evidence="1 2">OK807</strain>
    </source>
</reference>
<name>A0A1K2FD46_STRAR</name>
<gene>
    <name evidence="1" type="ORF">SAMN02787144_10785</name>
</gene>
<dbReference type="OrthoDB" id="3349669at2"/>
<dbReference type="AlphaFoldDB" id="A0A1K2FD46"/>
<protein>
    <submittedName>
        <fullName evidence="1">Uncharacterized protein</fullName>
    </submittedName>
</protein>
<sequence>MAWEGNQWSTEVVVYDTPAMDAEVSALLASVEREPDVRQVQLIEPTAAAKAAAAKRQAKLAGKPSKRVEITVPRLPGFPGVGERGSH</sequence>
<evidence type="ECO:0000313" key="1">
    <source>
        <dbReference type="EMBL" id="SFY45474.1"/>
    </source>
</evidence>
<accession>A0A1K2FD46</accession>
<dbReference type="RefSeq" id="WP_072489802.1">
    <property type="nucleotide sequence ID" value="NZ_FPJO01000078.1"/>
</dbReference>